<dbReference type="PANTHER" id="PTHR33674:SF3">
    <property type="entry name" value="YIPPEE DOMAIN-CONTAINING PROTEIN"/>
    <property type="match status" value="1"/>
</dbReference>
<reference evidence="1 2" key="1">
    <citation type="submission" date="2024-11" db="EMBL/GenBank/DDBJ databases">
        <title>Chromosome-level genome assembly of Eucalyptus globulus Labill. provides insights into its genome evolution.</title>
        <authorList>
            <person name="Li X."/>
        </authorList>
    </citation>
    <scope>NUCLEOTIDE SEQUENCE [LARGE SCALE GENOMIC DNA]</scope>
    <source>
        <strain evidence="1">CL2024</strain>
        <tissue evidence="1">Fresh tender leaves</tissue>
    </source>
</reference>
<accession>A0ABD3IQB5</accession>
<comment type="caution">
    <text evidence="1">The sequence shown here is derived from an EMBL/GenBank/DDBJ whole genome shotgun (WGS) entry which is preliminary data.</text>
</comment>
<dbReference type="PANTHER" id="PTHR33674">
    <property type="entry name" value="METHIONINE-S-OXIDE REDUCTASE"/>
    <property type="match status" value="1"/>
</dbReference>
<dbReference type="EMBL" id="JBJKBG010000011">
    <property type="protein sequence ID" value="KAL3716412.1"/>
    <property type="molecule type" value="Genomic_DNA"/>
</dbReference>
<name>A0ABD3IQB5_EUCGL</name>
<dbReference type="AlphaFoldDB" id="A0ABD3IQB5"/>
<evidence type="ECO:0000313" key="1">
    <source>
        <dbReference type="EMBL" id="KAL3716412.1"/>
    </source>
</evidence>
<sequence length="122" mass="13340">MSESDVPYCCGSCGYPLNLASSNQITAGVGSEYDKDLKKGFGTFLTIDLSRFTQVDEVTCFPVYWGRNHLKTKLLCRKCGAHIGYGYRESPVLCGFHSASSSRSSYSKFTVKVLAIQPSGNC</sequence>
<keyword evidence="2" id="KW-1185">Reference proteome</keyword>
<dbReference type="Pfam" id="PF24046">
    <property type="entry name" value="At4g08330"/>
    <property type="match status" value="1"/>
</dbReference>
<protein>
    <submittedName>
        <fullName evidence="1">Uncharacterized protein</fullName>
    </submittedName>
</protein>
<gene>
    <name evidence="1" type="ORF">ACJRO7_008070</name>
</gene>
<proteinExistence type="predicted"/>
<organism evidence="1 2">
    <name type="scientific">Eucalyptus globulus</name>
    <name type="common">Tasmanian blue gum</name>
    <dbReference type="NCBI Taxonomy" id="34317"/>
    <lineage>
        <taxon>Eukaryota</taxon>
        <taxon>Viridiplantae</taxon>
        <taxon>Streptophyta</taxon>
        <taxon>Embryophyta</taxon>
        <taxon>Tracheophyta</taxon>
        <taxon>Spermatophyta</taxon>
        <taxon>Magnoliopsida</taxon>
        <taxon>eudicotyledons</taxon>
        <taxon>Gunneridae</taxon>
        <taxon>Pentapetalae</taxon>
        <taxon>rosids</taxon>
        <taxon>malvids</taxon>
        <taxon>Myrtales</taxon>
        <taxon>Myrtaceae</taxon>
        <taxon>Myrtoideae</taxon>
        <taxon>Eucalypteae</taxon>
        <taxon>Eucalyptus</taxon>
    </lineage>
</organism>
<evidence type="ECO:0000313" key="2">
    <source>
        <dbReference type="Proteomes" id="UP001634007"/>
    </source>
</evidence>
<dbReference type="InterPro" id="IPR045282">
    <property type="entry name" value="At4g08330-like"/>
</dbReference>
<dbReference type="Proteomes" id="UP001634007">
    <property type="component" value="Unassembled WGS sequence"/>
</dbReference>